<organism evidence="2 3">
    <name type="scientific">Dictyocaulus viviparus</name>
    <name type="common">Bovine lungworm</name>
    <dbReference type="NCBI Taxonomy" id="29172"/>
    <lineage>
        <taxon>Eukaryota</taxon>
        <taxon>Metazoa</taxon>
        <taxon>Ecdysozoa</taxon>
        <taxon>Nematoda</taxon>
        <taxon>Chromadorea</taxon>
        <taxon>Rhabditida</taxon>
        <taxon>Rhabditina</taxon>
        <taxon>Rhabditomorpha</taxon>
        <taxon>Strongyloidea</taxon>
        <taxon>Metastrongylidae</taxon>
        <taxon>Dictyocaulus</taxon>
    </lineage>
</organism>
<keyword evidence="3" id="KW-1185">Reference proteome</keyword>
<dbReference type="OrthoDB" id="185373at2759"/>
<dbReference type="InterPro" id="IPR011990">
    <property type="entry name" value="TPR-like_helical_dom_sf"/>
</dbReference>
<dbReference type="EMBL" id="KN716150">
    <property type="protein sequence ID" value="KJH53702.1"/>
    <property type="molecule type" value="Genomic_DNA"/>
</dbReference>
<feature type="region of interest" description="Disordered" evidence="1">
    <location>
        <begin position="1025"/>
        <end position="1071"/>
    </location>
</feature>
<dbReference type="STRING" id="29172.A0A0D8YBY9"/>
<proteinExistence type="predicted"/>
<name>A0A0D8YBY9_DICVI</name>
<evidence type="ECO:0000256" key="1">
    <source>
        <dbReference type="SAM" id="MobiDB-lite"/>
    </source>
</evidence>
<evidence type="ECO:0000313" key="2">
    <source>
        <dbReference type="EMBL" id="KJH53702.1"/>
    </source>
</evidence>
<dbReference type="PANTHER" id="PTHR46669:SF1">
    <property type="entry name" value="LEUCINE-RICH PPR MOTIF-CONTAINING PROTEIN, MITOCHONDRIAL"/>
    <property type="match status" value="1"/>
</dbReference>
<dbReference type="GO" id="GO:0003730">
    <property type="term" value="F:mRNA 3'-UTR binding"/>
    <property type="evidence" value="ECO:0007669"/>
    <property type="project" value="TreeGrafter"/>
</dbReference>
<accession>A0A0D8YBY9</accession>
<dbReference type="Proteomes" id="UP000053766">
    <property type="component" value="Unassembled WGS sequence"/>
</dbReference>
<gene>
    <name evidence="2" type="ORF">DICVIV_00131</name>
</gene>
<dbReference type="PANTHER" id="PTHR46669">
    <property type="entry name" value="LEUCINE-RICH PPR MOTIF-CONTAINING PROTEIN, MITOCHONDRIAL"/>
    <property type="match status" value="1"/>
</dbReference>
<dbReference type="GO" id="GO:0070129">
    <property type="term" value="P:regulation of mitochondrial translation"/>
    <property type="evidence" value="ECO:0007669"/>
    <property type="project" value="TreeGrafter"/>
</dbReference>
<dbReference type="GO" id="GO:0005739">
    <property type="term" value="C:mitochondrion"/>
    <property type="evidence" value="ECO:0007669"/>
    <property type="project" value="TreeGrafter"/>
</dbReference>
<dbReference type="InterPro" id="IPR033490">
    <property type="entry name" value="LRP130"/>
</dbReference>
<reference evidence="3" key="2">
    <citation type="journal article" date="2016" name="Sci. Rep.">
        <title>Dictyocaulus viviparus genome, variome and transcriptome elucidate lungworm biology and support future intervention.</title>
        <authorList>
            <person name="McNulty S.N."/>
            <person name="Strube C."/>
            <person name="Rosa B.A."/>
            <person name="Martin J.C."/>
            <person name="Tyagi R."/>
            <person name="Choi Y.J."/>
            <person name="Wang Q."/>
            <person name="Hallsworth Pepin K."/>
            <person name="Zhang X."/>
            <person name="Ozersky P."/>
            <person name="Wilson R.K."/>
            <person name="Sternberg P.W."/>
            <person name="Gasser R.B."/>
            <person name="Mitreva M."/>
        </authorList>
    </citation>
    <scope>NUCLEOTIDE SEQUENCE [LARGE SCALE GENOMIC DNA]</scope>
    <source>
        <strain evidence="3">HannoverDv2000</strain>
    </source>
</reference>
<evidence type="ECO:0000313" key="3">
    <source>
        <dbReference type="Proteomes" id="UP000053766"/>
    </source>
</evidence>
<dbReference type="GO" id="GO:0005634">
    <property type="term" value="C:nucleus"/>
    <property type="evidence" value="ECO:0007669"/>
    <property type="project" value="TreeGrafter"/>
</dbReference>
<dbReference type="Gene3D" id="1.25.40.10">
    <property type="entry name" value="Tetratricopeptide repeat domain"/>
    <property type="match status" value="1"/>
</dbReference>
<reference evidence="2 3" key="1">
    <citation type="submission" date="2013-11" db="EMBL/GenBank/DDBJ databases">
        <title>Draft genome of the bovine lungworm Dictyocaulus viviparus.</title>
        <authorList>
            <person name="Mitreva M."/>
        </authorList>
    </citation>
    <scope>NUCLEOTIDE SEQUENCE [LARGE SCALE GENOMIC DNA]</scope>
    <source>
        <strain evidence="2 3">HannoverDv2000</strain>
    </source>
</reference>
<sequence>MLFRACGSAMSNVPSSSRKQILARLWKEVNEKEIPTSIASVNALLSSLLENGCHFESFEALSDIEEKRKLLPQQQTFQLLLTSLARSGNVEGCRAMVYEMNKRSASIDSVCNDALVYCFALRGYYAKADSLVKQALDKYGPEAVVSSQGACAKAAAFRADLNRLRKVLRRAVSTERKLILSVSDILETIWLLAEMSSNGDGAECVNLTEQMLNHTCHEPGFFRLLIREVERHISHQHYYTAVALLEDTNKISDCLNYQRKSLFLNQMVAQLSRQMIRNEVNVVKVNDIANRVVAIFHHQPNTPRIHDDLLFAAIMYKGFSIDKRMEYISALVDMQFAFTPYLIICSANDIEDRLKLIFRCCNLGYTDLSEHDISVLSRLVLKPLYDKQMMYTRGNMSKLDKIARIIRSFGIKTDSLWQTMYAWWHERTSCEKKLKDPGLAERPFAKELQEWLRQHYAVTFERDRKSSVKGPPIQITYDKLKKYVNDRDSSKVHAFVSSYGWPEDTNFEEIIPDLLALYLDHEDWINVKKLLISLSAQAGRWHKKDDPMFSPIKNYNLLQILRRLSNEGEKISLTIANYDTFFNTLHEYNKLFGRCFERLPKLSVEEIDECIDLLRTLTKLEILQLHSNETLTSVFIGIILKRHGWEEAINTWMKFQSGLNCSNGMVALLRYCLMQKTDNFKRNMQYVLHKAQNFLSQSRVHCLYAAVLVTYKHLEEAVAYLEEHKLEIDPIDCMMAMRFMNAFKTKVVDEEFIRQFMELCLKHTRLSSDTEVVRQMQADWMRTCEQRKLAPLALRLYELFKQYGIDLQNDDKLRLWGIVGEHEVLAKRWIYEPDGFLQINADDEIIQNTDIERIKKYYKFRLLKRNHLCGSTRAKYDQGPAILVDNSPYESVGDRDPNHVSHWLGNNNQLGTSRSTRLSYYTLDQLKSLGSFGLLSTWDVDSDCTGIGDTTSIDDNSNNGDSPKIDLSFIPTTADLLELGGLMDYCDVEQQDGLLHQRFYRPRVLNDGITLSVKNDLTLLGHDLEPSSSSHHSRPKFAHISKSHTRKCERSKNEILGDPPSSSPSRTRCNMRFDPDDNRTCRASIEEIVTAVRNQDLSSLRSILTEKRWPDCRSIGAHLDHLFELIIRDCHDVDEALLFFQDFAVCNRRGFLHDLNGIRLACRVARETGSLSATMEILRVFRNMFLVRSPKAMCSIPEKILEEFYGILCSVGSKSDMRKLHESMISHAFVDNSDIFVRVYTEILLQKDDFVSVFDEWKRLSSRYGTTCASDLMWKGIFISVSDITKRAKLTDELLAHCNQYEHPAAIIANLILVLTQLNQIDAARTIFLKVSVPGRFFKKPVLRIARSEDALRIIENFASLVTECMFAEKRRPECSGAYEQTSSFLSVELLSKLNRFYGMGRSKLKKSNRKSEKLKLYCINEEQLIELTEFIQLIWMQKAEVNNDNGAIDRLISWSTTNRVEIPPKIKQRIDLLRSNS</sequence>
<protein>
    <submittedName>
        <fullName evidence="2">Uncharacterized protein</fullName>
    </submittedName>
</protein>
<feature type="compositionally biased region" description="Basic and acidic residues" evidence="1">
    <location>
        <begin position="1046"/>
        <end position="1055"/>
    </location>
</feature>
<feature type="compositionally biased region" description="Basic residues" evidence="1">
    <location>
        <begin position="1031"/>
        <end position="1045"/>
    </location>
</feature>